<organism evidence="3 4">
    <name type="scientific">Sporolactobacillus shoreae</name>
    <dbReference type="NCBI Taxonomy" id="1465501"/>
    <lineage>
        <taxon>Bacteria</taxon>
        <taxon>Bacillati</taxon>
        <taxon>Bacillota</taxon>
        <taxon>Bacilli</taxon>
        <taxon>Bacillales</taxon>
        <taxon>Sporolactobacillaceae</taxon>
        <taxon>Sporolactobacillus</taxon>
    </lineage>
</organism>
<keyword evidence="1 3" id="KW-0238">DNA-binding</keyword>
<dbReference type="InterPro" id="IPR037914">
    <property type="entry name" value="SpoVT-AbrB_sf"/>
</dbReference>
<reference evidence="3 4" key="1">
    <citation type="journal article" date="2015" name="Int. J. Syst. Evol. Microbiol.">
        <title>Sporolactobacillus shoreae sp. nov. and Sporolactobacillus spathodeae sp. nov., two spore-forming lactic acid bacteria isolated from tree barks in Thailand.</title>
        <authorList>
            <person name="Thamacharoensuk T."/>
            <person name="Kitahara M."/>
            <person name="Ohkuma M."/>
            <person name="Thongchul N."/>
            <person name="Tanasupawat S."/>
        </authorList>
    </citation>
    <scope>NUCLEOTIDE SEQUENCE [LARGE SCALE GENOMIC DNA]</scope>
    <source>
        <strain evidence="3 4">BK92</strain>
    </source>
</reference>
<dbReference type="NCBIfam" id="TIGR01439">
    <property type="entry name" value="lp_hng_hel_AbrB"/>
    <property type="match status" value="1"/>
</dbReference>
<evidence type="ECO:0000259" key="2">
    <source>
        <dbReference type="PROSITE" id="PS51740"/>
    </source>
</evidence>
<dbReference type="EMBL" id="SRJD01000026">
    <property type="protein sequence ID" value="TGA96356.1"/>
    <property type="molecule type" value="Genomic_DNA"/>
</dbReference>
<sequence length="104" mass="12086">MSTVEAEHSDEKIIAKSVLKKKGQLTIPKEVRKMLDLKENDELDFSVEGGKIILRPVITIAKDQMWFWTKEWQEAEREVDSDIEHGRVHSFTDVDDAIKFLKSE</sequence>
<proteinExistence type="predicted"/>
<dbReference type="SUPFAM" id="SSF89447">
    <property type="entry name" value="AbrB/MazE/MraZ-like"/>
    <property type="match status" value="1"/>
</dbReference>
<comment type="caution">
    <text evidence="3">The sequence shown here is derived from an EMBL/GenBank/DDBJ whole genome shotgun (WGS) entry which is preliminary data.</text>
</comment>
<name>A0A4Z0GJY4_9BACL</name>
<accession>A0A4Z0GJY4</accession>
<evidence type="ECO:0000313" key="4">
    <source>
        <dbReference type="Proteomes" id="UP000298347"/>
    </source>
</evidence>
<gene>
    <name evidence="3" type="ORF">E4665_15895</name>
</gene>
<dbReference type="PROSITE" id="PS51740">
    <property type="entry name" value="SPOVT_ABRB"/>
    <property type="match status" value="1"/>
</dbReference>
<dbReference type="GO" id="GO:0003677">
    <property type="term" value="F:DNA binding"/>
    <property type="evidence" value="ECO:0007669"/>
    <property type="project" value="UniProtKB-UniRule"/>
</dbReference>
<dbReference type="Gene3D" id="2.10.260.10">
    <property type="match status" value="1"/>
</dbReference>
<dbReference type="Pfam" id="PF04014">
    <property type="entry name" value="MazE_antitoxin"/>
    <property type="match status" value="1"/>
</dbReference>
<protein>
    <submittedName>
        <fullName evidence="3">AbrB/MazE/SpoVT family DNA-binding domain-containing protein</fullName>
    </submittedName>
</protein>
<feature type="domain" description="SpoVT-AbrB" evidence="2">
    <location>
        <begin position="14"/>
        <end position="59"/>
    </location>
</feature>
<dbReference type="Proteomes" id="UP000298347">
    <property type="component" value="Unassembled WGS sequence"/>
</dbReference>
<evidence type="ECO:0000313" key="3">
    <source>
        <dbReference type="EMBL" id="TGA96356.1"/>
    </source>
</evidence>
<dbReference type="InterPro" id="IPR007159">
    <property type="entry name" value="SpoVT-AbrB_dom"/>
</dbReference>
<evidence type="ECO:0000256" key="1">
    <source>
        <dbReference type="PROSITE-ProRule" id="PRU01076"/>
    </source>
</evidence>
<keyword evidence="4" id="KW-1185">Reference proteome</keyword>
<dbReference type="OrthoDB" id="199763at2"/>
<dbReference type="SMART" id="SM00966">
    <property type="entry name" value="SpoVT_AbrB"/>
    <property type="match status" value="1"/>
</dbReference>
<dbReference type="AlphaFoldDB" id="A0A4Z0GJY4"/>